<dbReference type="GO" id="GO:0003729">
    <property type="term" value="F:mRNA binding"/>
    <property type="evidence" value="ECO:0007669"/>
    <property type="project" value="InterPro"/>
</dbReference>
<dbReference type="PROSITE" id="PS51375">
    <property type="entry name" value="PPR"/>
    <property type="match status" value="2"/>
</dbReference>
<evidence type="ECO:0000256" key="7">
    <source>
        <dbReference type="ARBA" id="ARBA00022771"/>
    </source>
</evidence>
<evidence type="ECO:0000256" key="6">
    <source>
        <dbReference type="ARBA" id="ARBA00022737"/>
    </source>
</evidence>
<comment type="catalytic activity">
    <reaction evidence="1">
        <text>S-ubiquitinyl-[E2 ubiquitin-conjugating enzyme]-L-cysteine + [acceptor protein]-L-lysine = [E2 ubiquitin-conjugating enzyme]-L-cysteine + N(6)-ubiquitinyl-[acceptor protein]-L-lysine.</text>
        <dbReference type="EC" id="2.3.2.27"/>
    </reaction>
</comment>
<feature type="compositionally biased region" description="Polar residues" evidence="12">
    <location>
        <begin position="760"/>
        <end position="770"/>
    </location>
</feature>
<dbReference type="InterPro" id="IPR013083">
    <property type="entry name" value="Znf_RING/FYVE/PHD"/>
</dbReference>
<evidence type="ECO:0000256" key="5">
    <source>
        <dbReference type="ARBA" id="ARBA00022723"/>
    </source>
</evidence>
<evidence type="ECO:0000256" key="11">
    <source>
        <dbReference type="PROSITE-ProRule" id="PRU00708"/>
    </source>
</evidence>
<dbReference type="GO" id="GO:0008270">
    <property type="term" value="F:zinc ion binding"/>
    <property type="evidence" value="ECO:0007669"/>
    <property type="project" value="UniProtKB-KW"/>
</dbReference>
<evidence type="ECO:0000256" key="1">
    <source>
        <dbReference type="ARBA" id="ARBA00000900"/>
    </source>
</evidence>
<dbReference type="GO" id="GO:0005737">
    <property type="term" value="C:cytoplasm"/>
    <property type="evidence" value="ECO:0007669"/>
    <property type="project" value="UniProtKB-ARBA"/>
</dbReference>
<dbReference type="FunFam" id="3.30.40.10:FF:000022">
    <property type="entry name" value="E3 ubiquitin-protein ligase RING1-like"/>
    <property type="match status" value="1"/>
</dbReference>
<accession>A0A4S4ERU8</accession>
<dbReference type="Pfam" id="PF13041">
    <property type="entry name" value="PPR_2"/>
    <property type="match status" value="2"/>
</dbReference>
<evidence type="ECO:0000313" key="14">
    <source>
        <dbReference type="EMBL" id="THG19075.1"/>
    </source>
</evidence>
<keyword evidence="9" id="KW-0862">Zinc</keyword>
<dbReference type="PROSITE" id="PS50089">
    <property type="entry name" value="ZF_RING_2"/>
    <property type="match status" value="1"/>
</dbReference>
<organism evidence="14 15">
    <name type="scientific">Camellia sinensis var. sinensis</name>
    <name type="common">China tea</name>
    <dbReference type="NCBI Taxonomy" id="542762"/>
    <lineage>
        <taxon>Eukaryota</taxon>
        <taxon>Viridiplantae</taxon>
        <taxon>Streptophyta</taxon>
        <taxon>Embryophyta</taxon>
        <taxon>Tracheophyta</taxon>
        <taxon>Spermatophyta</taxon>
        <taxon>Magnoliopsida</taxon>
        <taxon>eudicotyledons</taxon>
        <taxon>Gunneridae</taxon>
        <taxon>Pentapetalae</taxon>
        <taxon>asterids</taxon>
        <taxon>Ericales</taxon>
        <taxon>Theaceae</taxon>
        <taxon>Camellia</taxon>
    </lineage>
</organism>
<keyword evidence="15" id="KW-1185">Reference proteome</keyword>
<evidence type="ECO:0000256" key="12">
    <source>
        <dbReference type="SAM" id="MobiDB-lite"/>
    </source>
</evidence>
<feature type="repeat" description="PPR" evidence="11">
    <location>
        <begin position="72"/>
        <end position="106"/>
    </location>
</feature>
<evidence type="ECO:0000256" key="4">
    <source>
        <dbReference type="ARBA" id="ARBA00022679"/>
    </source>
</evidence>
<dbReference type="PANTHER" id="PTHR47874:SF1">
    <property type="entry name" value="OS05G0407900 PROTEIN"/>
    <property type="match status" value="1"/>
</dbReference>
<dbReference type="Pfam" id="PF13639">
    <property type="entry name" value="zf-RING_2"/>
    <property type="match status" value="1"/>
</dbReference>
<dbReference type="Gene3D" id="3.30.40.10">
    <property type="entry name" value="Zinc/RING finger domain, C3HC4 (zinc finger)"/>
    <property type="match status" value="1"/>
</dbReference>
<dbReference type="EC" id="2.3.2.27" evidence="3"/>
<comment type="caution">
    <text evidence="14">The sequence shown here is derived from an EMBL/GenBank/DDBJ whole genome shotgun (WGS) entry which is preliminary data.</text>
</comment>
<dbReference type="GO" id="GO:0061630">
    <property type="term" value="F:ubiquitin protein ligase activity"/>
    <property type="evidence" value="ECO:0007669"/>
    <property type="project" value="UniProtKB-EC"/>
</dbReference>
<evidence type="ECO:0000256" key="9">
    <source>
        <dbReference type="ARBA" id="ARBA00022833"/>
    </source>
</evidence>
<keyword evidence="6" id="KW-0677">Repeat</keyword>
<dbReference type="InterPro" id="IPR057860">
    <property type="entry name" value="HEAT_RRP12_N"/>
</dbReference>
<protein>
    <recommendedName>
        <fullName evidence="3">RING-type E3 ubiquitin transferase</fullName>
        <ecNumber evidence="3">2.3.2.27</ecNumber>
    </recommendedName>
</protein>
<dbReference type="InterPro" id="IPR011990">
    <property type="entry name" value="TPR-like_helical_dom_sf"/>
</dbReference>
<proteinExistence type="inferred from homology"/>
<keyword evidence="5" id="KW-0479">Metal-binding</keyword>
<dbReference type="Gene3D" id="1.25.40.10">
    <property type="entry name" value="Tetratricopeptide repeat domain"/>
    <property type="match status" value="3"/>
</dbReference>
<evidence type="ECO:0000256" key="8">
    <source>
        <dbReference type="ARBA" id="ARBA00022786"/>
    </source>
</evidence>
<dbReference type="NCBIfam" id="TIGR00756">
    <property type="entry name" value="PPR"/>
    <property type="match status" value="1"/>
</dbReference>
<dbReference type="EMBL" id="SDRB02002629">
    <property type="protein sequence ID" value="THG19075.1"/>
    <property type="molecule type" value="Genomic_DNA"/>
</dbReference>
<dbReference type="CDD" id="cd16667">
    <property type="entry name" value="RING-H2_RNF126-like"/>
    <property type="match status" value="1"/>
</dbReference>
<dbReference type="SMART" id="SM00184">
    <property type="entry name" value="RING"/>
    <property type="match status" value="1"/>
</dbReference>
<dbReference type="Proteomes" id="UP000306102">
    <property type="component" value="Unassembled WGS sequence"/>
</dbReference>
<comment type="similarity">
    <text evidence="2">Belongs to the PPR family. P subfamily.</text>
</comment>
<dbReference type="InterPro" id="IPR002885">
    <property type="entry name" value="PPR_rpt"/>
</dbReference>
<evidence type="ECO:0000313" key="15">
    <source>
        <dbReference type="Proteomes" id="UP000306102"/>
    </source>
</evidence>
<reference evidence="14 15" key="1">
    <citation type="journal article" date="2018" name="Proc. Natl. Acad. Sci. U.S.A.">
        <title>Draft genome sequence of Camellia sinensis var. sinensis provides insights into the evolution of the tea genome and tea quality.</title>
        <authorList>
            <person name="Wei C."/>
            <person name="Yang H."/>
            <person name="Wang S."/>
            <person name="Zhao J."/>
            <person name="Liu C."/>
            <person name="Gao L."/>
            <person name="Xia E."/>
            <person name="Lu Y."/>
            <person name="Tai Y."/>
            <person name="She G."/>
            <person name="Sun J."/>
            <person name="Cao H."/>
            <person name="Tong W."/>
            <person name="Gao Q."/>
            <person name="Li Y."/>
            <person name="Deng W."/>
            <person name="Jiang X."/>
            <person name="Wang W."/>
            <person name="Chen Q."/>
            <person name="Zhang S."/>
            <person name="Li H."/>
            <person name="Wu J."/>
            <person name="Wang P."/>
            <person name="Li P."/>
            <person name="Shi C."/>
            <person name="Zheng F."/>
            <person name="Jian J."/>
            <person name="Huang B."/>
            <person name="Shan D."/>
            <person name="Shi M."/>
            <person name="Fang C."/>
            <person name="Yue Y."/>
            <person name="Li F."/>
            <person name="Li D."/>
            <person name="Wei S."/>
            <person name="Han B."/>
            <person name="Jiang C."/>
            <person name="Yin Y."/>
            <person name="Xia T."/>
            <person name="Zhang Z."/>
            <person name="Bennetzen J.L."/>
            <person name="Zhao S."/>
            <person name="Wan X."/>
        </authorList>
    </citation>
    <scope>NUCLEOTIDE SEQUENCE [LARGE SCALE GENOMIC DNA]</scope>
    <source>
        <strain evidence="15">cv. Shuchazao</strain>
        <tissue evidence="14">Leaf</tissue>
    </source>
</reference>
<keyword evidence="4" id="KW-0808">Transferase</keyword>
<evidence type="ECO:0000256" key="2">
    <source>
        <dbReference type="ARBA" id="ARBA00007626"/>
    </source>
</evidence>
<dbReference type="InterPro" id="IPR001841">
    <property type="entry name" value="Znf_RING"/>
</dbReference>
<dbReference type="PANTHER" id="PTHR47874">
    <property type="entry name" value="EXPRESSED PROTEIN"/>
    <property type="match status" value="1"/>
</dbReference>
<keyword evidence="8" id="KW-0833">Ubl conjugation pathway</keyword>
<gene>
    <name evidence="14" type="ORF">TEA_027641</name>
</gene>
<sequence length="770" mass="86096">MTAGEYAKGITVAGRMRNVDLALEFFTEASNKRCKATSTYNALMGAYMFNGFAEKCQLLFRDLKRDANCIPSIVTYNILISTFGRLMLVDHMEATFREIEDLNLSPNLSTYNNLIAGYITAWMWDSMEKTYRIMKAGNVKPDIITHSLILRGYAHSGNLEKMEGIYELVKDHVSQNETPLIRSMICAYCKSSDKSRVKKIEALLRLIPENEYRPWLNVLLIRLYAQEDLLEGMENSINEAFEHSTSVTTVGVMRCIIASYFRSNAVDKLANFVKRAECSGWRICRSLYHCKMVMYASQKRLAEMETVLDEMENLNFVRTKKTFWILYKAYSICGQKYKLEQSHQWKNSSSATTTSQVPSSPGLTGSTRSRPLSFVCATSPWKDSNLMHHRLCAIIGTMSQELKDQPLPLTPVAYFGAPCSSLDRLSAEAEPPSHVVTDLLLIFNTPPATVTPSQPISPARTNSSTPASKVPFPLEHAFGDSDFSAAGIFAATTVISAADGIFAAGASPLLMALLPSKTPVRPYLRMSILLYRTLWVYNVEQHDQRPGLVDSFLNFLRERIVGINNSVDSRGRSDSHPEQGGFSPWLIFSGQVPENSRFEELFNESGGFRRGSGGNYFVGPGLEELIEELTRDQRGSHPAPKSLIDAMPTVKISHKHLRSDAHCAVCKEKFKSGSHVRKMPCNHIYHSDCIVPWLNQHNSCPVCRQELSLQRSDDVHSNQSSRAHTRSSSSGLSRSNSKRSWNPLSLFRSSGSSQSRSHNNRLAGSSSSST</sequence>
<feature type="compositionally biased region" description="Low complexity" evidence="12">
    <location>
        <begin position="717"/>
        <end position="757"/>
    </location>
</feature>
<dbReference type="AlphaFoldDB" id="A0A4S4ERU8"/>
<evidence type="ECO:0000256" key="10">
    <source>
        <dbReference type="PROSITE-ProRule" id="PRU00175"/>
    </source>
</evidence>
<feature type="region of interest" description="Disordered" evidence="12">
    <location>
        <begin position="713"/>
        <end position="770"/>
    </location>
</feature>
<dbReference type="SUPFAM" id="SSF57850">
    <property type="entry name" value="RING/U-box"/>
    <property type="match status" value="1"/>
</dbReference>
<feature type="domain" description="RING-type" evidence="13">
    <location>
        <begin position="663"/>
        <end position="704"/>
    </location>
</feature>
<evidence type="ECO:0000256" key="3">
    <source>
        <dbReference type="ARBA" id="ARBA00012483"/>
    </source>
</evidence>
<feature type="repeat" description="PPR" evidence="11">
    <location>
        <begin position="107"/>
        <end position="141"/>
    </location>
</feature>
<keyword evidence="7 10" id="KW-0863">Zinc-finger</keyword>
<evidence type="ECO:0000259" key="13">
    <source>
        <dbReference type="PROSITE" id="PS50089"/>
    </source>
</evidence>
<name>A0A4S4ERU8_CAMSN</name>
<dbReference type="InterPro" id="IPR044179">
    <property type="entry name" value="PPR5-like"/>
</dbReference>
<feature type="region of interest" description="Disordered" evidence="12">
    <location>
        <begin position="348"/>
        <end position="367"/>
    </location>
</feature>
<dbReference type="Pfam" id="PF25772">
    <property type="entry name" value="HEAT_RRP12_N"/>
    <property type="match status" value="1"/>
</dbReference>